<evidence type="ECO:0000313" key="4">
    <source>
        <dbReference type="Proteomes" id="UP001586593"/>
    </source>
</evidence>
<name>A0ABR3WIK2_9PEZI</name>
<dbReference type="Gene3D" id="3.90.1200.10">
    <property type="match status" value="1"/>
</dbReference>
<dbReference type="SUPFAM" id="SSF56112">
    <property type="entry name" value="Protein kinase-like (PK-like)"/>
    <property type="match status" value="1"/>
</dbReference>
<comment type="caution">
    <text evidence="3">The sequence shown here is derived from an EMBL/GenBank/DDBJ whole genome shotgun (WGS) entry which is preliminary data.</text>
</comment>
<organism evidence="3 4">
    <name type="scientific">Phialemonium thermophilum</name>
    <dbReference type="NCBI Taxonomy" id="223376"/>
    <lineage>
        <taxon>Eukaryota</taxon>
        <taxon>Fungi</taxon>
        <taxon>Dikarya</taxon>
        <taxon>Ascomycota</taxon>
        <taxon>Pezizomycotina</taxon>
        <taxon>Sordariomycetes</taxon>
        <taxon>Sordariomycetidae</taxon>
        <taxon>Cephalothecales</taxon>
        <taxon>Cephalothecaceae</taxon>
        <taxon>Phialemonium</taxon>
    </lineage>
</organism>
<evidence type="ECO:0000313" key="3">
    <source>
        <dbReference type="EMBL" id="KAL1862500.1"/>
    </source>
</evidence>
<dbReference type="PANTHER" id="PTHR12149:SF8">
    <property type="entry name" value="PROTEIN-RIBULOSAMINE 3-KINASE"/>
    <property type="match status" value="1"/>
</dbReference>
<sequence>MATDIVVEGPQLDSAIVEVLPATDTVVEEPRLDGPIVGDELWKALPATDRVVKKPQLERAFVEVLPATNTVVEEPRLDSAIVEVLPTDEKVLTVERYGVSNWAYTARVNVQSRDGSARAYFLKILLASDAAERVLGEYTAMREIYDTLPSIAPRPVGYGECRDQEGHFFICDYLELDHTLPDPVRLGEKLAELHRKSESPTGMFGFHCTSFDGKLPLNTTWESSWTTFFQTLMRDVYKLDVEVNGFWQELDDAVQTTLHRLIPRLLDPLTSDGRSIKPCLIHGDLWEANIGTDAYTGEIYIFDACAYYAHHEKELGIWRCKHHKLYGEEYRQEYFKNYQPSEPLEEYDDRNRLYSVETLLINSAHFPGSETRQRALDEMRYLIEKYIPDDTPVAAKI</sequence>
<gene>
    <name evidence="3" type="ORF">VTK73DRAFT_6876</name>
</gene>
<dbReference type="EMBL" id="JAZHXJ010000400">
    <property type="protein sequence ID" value="KAL1862500.1"/>
    <property type="molecule type" value="Genomic_DNA"/>
</dbReference>
<accession>A0ABR3WIK2</accession>
<keyword evidence="4" id="KW-1185">Reference proteome</keyword>
<dbReference type="PANTHER" id="PTHR12149">
    <property type="entry name" value="FRUCTOSAMINE 3 KINASE-RELATED PROTEIN"/>
    <property type="match status" value="1"/>
</dbReference>
<dbReference type="InterPro" id="IPR016477">
    <property type="entry name" value="Fructo-/Ketosamine-3-kinase"/>
</dbReference>
<dbReference type="Pfam" id="PF03881">
    <property type="entry name" value="Fructosamin_kin"/>
    <property type="match status" value="1"/>
</dbReference>
<proteinExistence type="predicted"/>
<protein>
    <recommendedName>
        <fullName evidence="1">protein-ribulosamine 3-kinase</fullName>
        <ecNumber evidence="1">2.7.1.172</ecNumber>
    </recommendedName>
</protein>
<dbReference type="InterPro" id="IPR011009">
    <property type="entry name" value="Kinase-like_dom_sf"/>
</dbReference>
<reference evidence="3 4" key="1">
    <citation type="journal article" date="2024" name="Commun. Biol.">
        <title>Comparative genomic analysis of thermophilic fungi reveals convergent evolutionary adaptations and gene losses.</title>
        <authorList>
            <person name="Steindorff A.S."/>
            <person name="Aguilar-Pontes M.V."/>
            <person name="Robinson A.J."/>
            <person name="Andreopoulos B."/>
            <person name="LaButti K."/>
            <person name="Kuo A."/>
            <person name="Mondo S."/>
            <person name="Riley R."/>
            <person name="Otillar R."/>
            <person name="Haridas S."/>
            <person name="Lipzen A."/>
            <person name="Grimwood J."/>
            <person name="Schmutz J."/>
            <person name="Clum A."/>
            <person name="Reid I.D."/>
            <person name="Moisan M.C."/>
            <person name="Butler G."/>
            <person name="Nguyen T.T.M."/>
            <person name="Dewar K."/>
            <person name="Conant G."/>
            <person name="Drula E."/>
            <person name="Henrissat B."/>
            <person name="Hansel C."/>
            <person name="Singer S."/>
            <person name="Hutchinson M.I."/>
            <person name="de Vries R.P."/>
            <person name="Natvig D.O."/>
            <person name="Powell A.J."/>
            <person name="Tsang A."/>
            <person name="Grigoriev I.V."/>
        </authorList>
    </citation>
    <scope>NUCLEOTIDE SEQUENCE [LARGE SCALE GENOMIC DNA]</scope>
    <source>
        <strain evidence="3 4">ATCC 24622</strain>
    </source>
</reference>
<evidence type="ECO:0000256" key="2">
    <source>
        <dbReference type="ARBA" id="ARBA00048655"/>
    </source>
</evidence>
<evidence type="ECO:0000256" key="1">
    <source>
        <dbReference type="ARBA" id="ARBA00011961"/>
    </source>
</evidence>
<dbReference type="EC" id="2.7.1.172" evidence="1"/>
<dbReference type="Proteomes" id="UP001586593">
    <property type="component" value="Unassembled WGS sequence"/>
</dbReference>
<comment type="catalytic activity">
    <reaction evidence="2">
        <text>N(6)-D-ribulosyl-L-lysyl-[protein] + ATP = N(6)-(3-O-phospho-D-ribulosyl)-L-lysyl-[protein] + ADP + H(+)</text>
        <dbReference type="Rhea" id="RHEA:48432"/>
        <dbReference type="Rhea" id="RHEA-COMP:12103"/>
        <dbReference type="Rhea" id="RHEA-COMP:12104"/>
        <dbReference type="ChEBI" id="CHEBI:15378"/>
        <dbReference type="ChEBI" id="CHEBI:30616"/>
        <dbReference type="ChEBI" id="CHEBI:90418"/>
        <dbReference type="ChEBI" id="CHEBI:90420"/>
        <dbReference type="ChEBI" id="CHEBI:456216"/>
        <dbReference type="EC" id="2.7.1.172"/>
    </reaction>
    <physiologicalReaction direction="left-to-right" evidence="2">
        <dbReference type="Rhea" id="RHEA:48433"/>
    </physiologicalReaction>
</comment>